<organism evidence="3">
    <name type="scientific">Angiostrongylus costaricensis</name>
    <name type="common">Nematode worm</name>
    <dbReference type="NCBI Taxonomy" id="334426"/>
    <lineage>
        <taxon>Eukaryota</taxon>
        <taxon>Metazoa</taxon>
        <taxon>Ecdysozoa</taxon>
        <taxon>Nematoda</taxon>
        <taxon>Chromadorea</taxon>
        <taxon>Rhabditida</taxon>
        <taxon>Rhabditina</taxon>
        <taxon>Rhabditomorpha</taxon>
        <taxon>Strongyloidea</taxon>
        <taxon>Metastrongylidae</taxon>
        <taxon>Angiostrongylus</taxon>
    </lineage>
</organism>
<dbReference type="EMBL" id="UYYA01001668">
    <property type="protein sequence ID" value="VDM55554.1"/>
    <property type="molecule type" value="Genomic_DNA"/>
</dbReference>
<evidence type="ECO:0000313" key="2">
    <source>
        <dbReference type="Proteomes" id="UP000267027"/>
    </source>
</evidence>
<keyword evidence="2" id="KW-1185">Reference proteome</keyword>
<accession>A0A0R3PHZ1</accession>
<dbReference type="STRING" id="334426.A0A0R3PHZ1"/>
<sequence length="505" mass="55896">MPISLTDEQMAPARLLTLTPSGNTTQSISSTVTTMPGESTPLVGSVTAMGVPLLQGMLICPEARHTTTIITTTTTTYRMVEVSDSDSLSDDFEVLDENALTVDVSLLTPGTSSPQSPQYMIIEKRESEGPLSLITRSRMDIDLKFPPIGIERSTELDEKPIMEMVSVYHSGFSDLPYKQSEENKFEGSLSEKFAHGRSDEPAPRSDEEHIDLADVAKTFGDKITGLFRRRPTIPDYPSSEPYAGPLVDTRRREDIDSQPLHTAVTVYHSGRSDIPHEKVVFAPEAVEVHQEMHYDYPTTTAYEGPLESTNRIDDIQGEPLTHHVTVYHSGRSDEPAPKSDEAHIDLSNAAKTFGDKITGLFKKGAAHLDYPVSALYEGPLDSTQRIDDIQGEPLTHHVTVYHSGRSDEPAPKPDEAHIDLADAAKAFGDKITGLFRRRPTIPDYPSSEPYAGPLVDTRRREDIDSQPLHTAVTVYHSGRSDIPHEKVVFAPEAVEVHQEMHYDYP</sequence>
<dbReference type="Proteomes" id="UP000267027">
    <property type="component" value="Unassembled WGS sequence"/>
</dbReference>
<dbReference type="AlphaFoldDB" id="A0A0R3PHZ1"/>
<proteinExistence type="predicted"/>
<evidence type="ECO:0000313" key="1">
    <source>
        <dbReference type="EMBL" id="VDM55554.1"/>
    </source>
</evidence>
<gene>
    <name evidence="1" type="ORF">ACOC_LOCUS3969</name>
</gene>
<evidence type="ECO:0000313" key="3">
    <source>
        <dbReference type="WBParaSite" id="ACOC_0000396801-mRNA-1"/>
    </source>
</evidence>
<name>A0A0R3PHZ1_ANGCS</name>
<dbReference type="OMA" id="PEARHTT"/>
<dbReference type="OrthoDB" id="5843047at2759"/>
<reference evidence="3" key="1">
    <citation type="submission" date="2017-02" db="UniProtKB">
        <authorList>
            <consortium name="WormBaseParasite"/>
        </authorList>
    </citation>
    <scope>IDENTIFICATION</scope>
</reference>
<protein>
    <submittedName>
        <fullName evidence="3">63 kDa sperm flagellar membrane protein</fullName>
    </submittedName>
</protein>
<reference evidence="1 2" key="2">
    <citation type="submission" date="2018-11" db="EMBL/GenBank/DDBJ databases">
        <authorList>
            <consortium name="Pathogen Informatics"/>
        </authorList>
    </citation>
    <scope>NUCLEOTIDE SEQUENCE [LARGE SCALE GENOMIC DNA]</scope>
    <source>
        <strain evidence="1 2">Costa Rica</strain>
    </source>
</reference>
<dbReference type="WBParaSite" id="ACOC_0000396801-mRNA-1">
    <property type="protein sequence ID" value="ACOC_0000396801-mRNA-1"/>
    <property type="gene ID" value="ACOC_0000396801"/>
</dbReference>